<sequence length="284" mass="33037">MDNRYFPHYSGGALNPTETSPIDYNMMPNDPIAMDPRQIITEWSTESLKTLKKSDIYVGQEIYSLQEKNTYICRWIPNAPDFSGNECVWDVNYSSDTTNNWIDVKNYSPKNIEDKIKEAQATEWSLNLKPELGYWGFFGFDTLDPEEINKQLQNKEILNLLLNKIIMNISNPEVLAGQLNALDLTAVEHQKSITNKKEIAFDAAKGKIFVMLIPDIKDKLVQMKSLNINDVKIQDKDLKVFYDDLKYLTKEYDYENVKYTIYAYTANKFNDSKLTINYVLEKRK</sequence>
<organism evidence="1 2">
    <name type="scientific">phage Lak_Megaphage_Sonny</name>
    <dbReference type="NCBI Taxonomy" id="3109229"/>
    <lineage>
        <taxon>Viruses</taxon>
        <taxon>Duplodnaviria</taxon>
        <taxon>Heunggongvirae</taxon>
        <taxon>Uroviricota</taxon>
        <taxon>Caudoviricetes</taxon>
        <taxon>Caudoviricetes code 15 clade</taxon>
    </lineage>
</organism>
<reference evidence="1 2" key="1">
    <citation type="submission" date="2023-11" db="EMBL/GenBank/DDBJ databases">
        <authorList>
            <person name="Cook R."/>
            <person name="Crisci M."/>
            <person name="Pye H."/>
            <person name="Adriaenssens E."/>
            <person name="Santini J."/>
        </authorList>
    </citation>
    <scope>NUCLEOTIDE SEQUENCE [LARGE SCALE GENOMIC DNA]</scope>
    <source>
        <strain evidence="1">Lak_Megaphage_Sonny</strain>
    </source>
</reference>
<name>A0ABZ0Z3J0_9CAUD</name>
<evidence type="ECO:0000313" key="1">
    <source>
        <dbReference type="EMBL" id="WQJ53780.1"/>
    </source>
</evidence>
<proteinExistence type="predicted"/>
<dbReference type="EMBL" id="OR769223">
    <property type="protein sequence ID" value="WQJ53780.1"/>
    <property type="molecule type" value="Genomic_DNA"/>
</dbReference>
<dbReference type="Proteomes" id="UP001358193">
    <property type="component" value="Segment"/>
</dbReference>
<protein>
    <submittedName>
        <fullName evidence="1">Uncharacterized protein</fullName>
    </submittedName>
</protein>
<accession>A0ABZ0Z3J0</accession>
<evidence type="ECO:0000313" key="2">
    <source>
        <dbReference type="Proteomes" id="UP001358193"/>
    </source>
</evidence>
<keyword evidence="2" id="KW-1185">Reference proteome</keyword>